<dbReference type="PROSITE" id="PS51257">
    <property type="entry name" value="PROKAR_LIPOPROTEIN"/>
    <property type="match status" value="1"/>
</dbReference>
<dbReference type="Proteomes" id="UP000281391">
    <property type="component" value="Chromosome"/>
</dbReference>
<sequence length="151" mass="17356">MKTYGLLIILPIATLTGCSRWERPGANDVARQADYAACEARGFDRFPPDVVRDIEFDYGDKYVTCEKKQENLPERLSLRAATVVAYGAKRSQPGCPHGNYRRLHVRQRLARKNLLLATVVIHAWSLFVVTVRHTGFRPGFIFFVWLVFRRC</sequence>
<protein>
    <recommendedName>
        <fullName evidence="3">Lipoprotein</fullName>
    </recommendedName>
</protein>
<accession>A0A447L114</accession>
<organism evidence="1 2">
    <name type="scientific">Serratia odorifera</name>
    <dbReference type="NCBI Taxonomy" id="618"/>
    <lineage>
        <taxon>Bacteria</taxon>
        <taxon>Pseudomonadati</taxon>
        <taxon>Pseudomonadota</taxon>
        <taxon>Gammaproteobacteria</taxon>
        <taxon>Enterobacterales</taxon>
        <taxon>Yersiniaceae</taxon>
        <taxon>Serratia</taxon>
    </lineage>
</organism>
<dbReference type="EMBL" id="LR134117">
    <property type="protein sequence ID" value="VDZ64481.1"/>
    <property type="molecule type" value="Genomic_DNA"/>
</dbReference>
<evidence type="ECO:0008006" key="3">
    <source>
        <dbReference type="Google" id="ProtNLM"/>
    </source>
</evidence>
<name>A0A447L114_SEROD</name>
<reference evidence="1 2" key="1">
    <citation type="submission" date="2018-12" db="EMBL/GenBank/DDBJ databases">
        <authorList>
            <consortium name="Pathogen Informatics"/>
        </authorList>
    </citation>
    <scope>NUCLEOTIDE SEQUENCE [LARGE SCALE GENOMIC DNA]</scope>
    <source>
        <strain evidence="1 2">NCTC11214</strain>
    </source>
</reference>
<dbReference type="AlphaFoldDB" id="A0A447L114"/>
<gene>
    <name evidence="1" type="ORF">NCTC11214_04998</name>
</gene>
<proteinExistence type="predicted"/>
<evidence type="ECO:0000313" key="1">
    <source>
        <dbReference type="EMBL" id="VDZ64481.1"/>
    </source>
</evidence>
<dbReference type="KEGG" id="sof:NCTC11214_04998"/>
<evidence type="ECO:0000313" key="2">
    <source>
        <dbReference type="Proteomes" id="UP000281391"/>
    </source>
</evidence>